<comment type="caution">
    <text evidence="13">Lacks conserved residue(s) required for the propagation of feature annotation.</text>
</comment>
<dbReference type="InterPro" id="IPR003938">
    <property type="entry name" value="K_chnl_volt-dep_EAG/ELK/ERG"/>
</dbReference>
<dbReference type="Gene3D" id="2.60.120.10">
    <property type="entry name" value="Jelly Rolls"/>
    <property type="match status" value="1"/>
</dbReference>
<evidence type="ECO:0000256" key="12">
    <source>
        <dbReference type="ARBA" id="ARBA00023303"/>
    </source>
</evidence>
<dbReference type="Pfam" id="PF00027">
    <property type="entry name" value="cNMP_binding"/>
    <property type="match status" value="1"/>
</dbReference>
<sequence length="604" mass="69803">MSCSPRFCPDAFRIKISSDTLSTDLLPSLGATINQSKKLRKYIISPYNSFYRVWEMFLILLVVYSAWICPLEFAFLRYLPSTLFLVDTVVNGFFAVDIILTFFVAFLDRKSYLLVDDPKRIAITYLSSWFIFDLCSMAPFRYMSLLLNKHESRLGFKVLNMLRLWRLRRVSSLFARLEKDIRFNYFAIRCTKLVLVTLFAVHCAGCFNYMIADRYPDPTRTWIGAAIPNFREDGLWIRYVTAMYWSITTLTTTGYGDLHAENSREMLFDILYMLFNLGLTAYLIGNMTNLVVHGTSRTRNFRDTIQAVSEFAARNQLPMHIKEQMLSHICLRFKTEGLKQQETLDNLPRAIKSSISRCLFFPIVHKAYLFHGVSCNFIFQLVNEMQAEYFPPKEDIILQNEASTALYILVSGAVDIREFTDGVEKVHGTAVAGEVIGEIGVLCRKLQPYNFRTTELSQILRLSRTTLMNIMQENREDGSIVMNNLLQKLRMEESVHPGLHHTDISPLLSEWHKGNREFQAGENNMMQRDNKRVTIHMLSEKKNNAAREKRGVVINLPVTMEELLGIGREKFMSHHPLKVVNHENAEIDDISVIRDGDQLFLLDT</sequence>
<dbReference type="GO" id="GO:0005249">
    <property type="term" value="F:voltage-gated potassium channel activity"/>
    <property type="evidence" value="ECO:0007669"/>
    <property type="project" value="UniProtKB-UniRule"/>
</dbReference>
<dbReference type="FunFam" id="2.60.120.10:FF:000074">
    <property type="entry name" value="Potassium channel KAT2"/>
    <property type="match status" value="1"/>
</dbReference>
<protein>
    <recommendedName>
        <fullName evidence="13">Potassium channel</fullName>
    </recommendedName>
</protein>
<dbReference type="AlphaFoldDB" id="A0A6P5GIY2"/>
<dbReference type="RefSeq" id="XP_020105265.1">
    <property type="nucleotide sequence ID" value="XM_020249676.1"/>
</dbReference>
<keyword evidence="3 13" id="KW-0813">Transport</keyword>
<keyword evidence="6 13" id="KW-0631">Potassium channel</keyword>
<organism evidence="16 17">
    <name type="scientific">Ananas comosus</name>
    <name type="common">Pineapple</name>
    <name type="synonym">Ananas ananas</name>
    <dbReference type="NCBI Taxonomy" id="4615"/>
    <lineage>
        <taxon>Eukaryota</taxon>
        <taxon>Viridiplantae</taxon>
        <taxon>Streptophyta</taxon>
        <taxon>Embryophyta</taxon>
        <taxon>Tracheophyta</taxon>
        <taxon>Spermatophyta</taxon>
        <taxon>Magnoliopsida</taxon>
        <taxon>Liliopsida</taxon>
        <taxon>Poales</taxon>
        <taxon>Bromeliaceae</taxon>
        <taxon>Bromelioideae</taxon>
        <taxon>Ananas</taxon>
    </lineage>
</organism>
<dbReference type="InterPro" id="IPR014710">
    <property type="entry name" value="RmlC-like_jellyroll"/>
</dbReference>
<dbReference type="Gene3D" id="1.10.287.630">
    <property type="entry name" value="Helix hairpin bin"/>
    <property type="match status" value="1"/>
</dbReference>
<comment type="domain">
    <text evidence="13">The KHA domain (rich in hydrophobic and acidic residues) present in the C-terminal part is likely to be important for tetramerization.</text>
</comment>
<keyword evidence="7 13" id="KW-0851">Voltage-gated channel</keyword>
<keyword evidence="10 13" id="KW-0406">Ion transport</keyword>
<comment type="function">
    <text evidence="13">Potassium channel.</text>
</comment>
<keyword evidence="4 13" id="KW-0633">Potassium transport</keyword>
<dbReference type="InterPro" id="IPR000595">
    <property type="entry name" value="cNMP-bd_dom"/>
</dbReference>
<dbReference type="InterPro" id="IPR021789">
    <property type="entry name" value="KHA_dom"/>
</dbReference>
<dbReference type="PROSITE" id="PS51490">
    <property type="entry name" value="KHA"/>
    <property type="match status" value="1"/>
</dbReference>
<evidence type="ECO:0000256" key="2">
    <source>
        <dbReference type="ARBA" id="ARBA00007929"/>
    </source>
</evidence>
<evidence type="ECO:0000256" key="7">
    <source>
        <dbReference type="ARBA" id="ARBA00022882"/>
    </source>
</evidence>
<evidence type="ECO:0000256" key="9">
    <source>
        <dbReference type="ARBA" id="ARBA00022989"/>
    </source>
</evidence>
<feature type="transmembrane region" description="Helical" evidence="13">
    <location>
        <begin position="56"/>
        <end position="76"/>
    </location>
</feature>
<feature type="transmembrane region" description="Helical" evidence="13">
    <location>
        <begin position="193"/>
        <end position="212"/>
    </location>
</feature>
<evidence type="ECO:0000313" key="17">
    <source>
        <dbReference type="RefSeq" id="XP_020105265.1"/>
    </source>
</evidence>
<evidence type="ECO:0000256" key="5">
    <source>
        <dbReference type="ARBA" id="ARBA00022692"/>
    </source>
</evidence>
<keyword evidence="8 13" id="KW-0630">Potassium</keyword>
<evidence type="ECO:0000256" key="11">
    <source>
        <dbReference type="ARBA" id="ARBA00023136"/>
    </source>
</evidence>
<dbReference type="Gramene" id="Aco006748.1.mrna1">
    <property type="protein sequence ID" value="Aco006748.1.mrna1"/>
    <property type="gene ID" value="Aco006748.1.path1"/>
</dbReference>
<dbReference type="PRINTS" id="PR01463">
    <property type="entry name" value="EAGCHANLFMLY"/>
</dbReference>
<feature type="transmembrane region" description="Helical" evidence="13">
    <location>
        <begin position="126"/>
        <end position="147"/>
    </location>
</feature>
<keyword evidence="11 13" id="KW-0472">Membrane</keyword>
<feature type="domain" description="KHA" evidence="15">
    <location>
        <begin position="532"/>
        <end position="604"/>
    </location>
</feature>
<dbReference type="SUPFAM" id="SSF51206">
    <property type="entry name" value="cAMP-binding domain-like"/>
    <property type="match status" value="1"/>
</dbReference>
<evidence type="ECO:0000259" key="15">
    <source>
        <dbReference type="PROSITE" id="PS51490"/>
    </source>
</evidence>
<dbReference type="CDD" id="cd00038">
    <property type="entry name" value="CAP_ED"/>
    <property type="match status" value="1"/>
</dbReference>
<feature type="transmembrane region" description="Helical" evidence="13">
    <location>
        <begin position="83"/>
        <end position="106"/>
    </location>
</feature>
<dbReference type="InterPro" id="IPR045319">
    <property type="entry name" value="KAT/AKT"/>
</dbReference>
<keyword evidence="5 13" id="KW-0812">Transmembrane</keyword>
<dbReference type="PANTHER" id="PTHR45743">
    <property type="entry name" value="POTASSIUM CHANNEL AKT1"/>
    <property type="match status" value="1"/>
</dbReference>
<feature type="transmembrane region" description="Helical" evidence="13">
    <location>
        <begin position="270"/>
        <end position="292"/>
    </location>
</feature>
<dbReference type="InterPro" id="IPR005821">
    <property type="entry name" value="Ion_trans_dom"/>
</dbReference>
<evidence type="ECO:0000256" key="10">
    <source>
        <dbReference type="ARBA" id="ARBA00023065"/>
    </source>
</evidence>
<comment type="subunit">
    <text evidence="13">The potassium channel is composed of a homo- or heterotetrameric complex of pore-forming subunits.</text>
</comment>
<dbReference type="GO" id="GO:0034702">
    <property type="term" value="C:monoatomic ion channel complex"/>
    <property type="evidence" value="ECO:0007669"/>
    <property type="project" value="UniProtKB-KW"/>
</dbReference>
<dbReference type="Proteomes" id="UP000515123">
    <property type="component" value="Linkage group 1"/>
</dbReference>
<comment type="subcellular location">
    <subcellularLocation>
        <location evidence="1 13">Membrane</location>
        <topology evidence="1 13">Multi-pass membrane protein</topology>
    </subcellularLocation>
</comment>
<dbReference type="Pfam" id="PF00520">
    <property type="entry name" value="Ion_trans"/>
    <property type="match status" value="1"/>
</dbReference>
<comment type="domain">
    <text evidence="13">The segment S4 is probably the voltage-sensor and is characterized by a series of positively charged amino acids. The pore-forming region H5 is enclosed by the transmembrane segments S5 and S6 in the Shaker-type (1P/6TM) and contains the GYGD signature motif which seems to be involved in potassium selectivity.</text>
</comment>
<evidence type="ECO:0000256" key="4">
    <source>
        <dbReference type="ARBA" id="ARBA00022538"/>
    </source>
</evidence>
<dbReference type="GeneID" id="109721871"/>
<evidence type="ECO:0000256" key="1">
    <source>
        <dbReference type="ARBA" id="ARBA00004141"/>
    </source>
</evidence>
<keyword evidence="16" id="KW-1185">Reference proteome</keyword>
<keyword evidence="9 13" id="KW-1133">Transmembrane helix</keyword>
<dbReference type="PANTHER" id="PTHR45743:SF38">
    <property type="entry name" value="POTASSIUM CHANNEL KAT3"/>
    <property type="match status" value="1"/>
</dbReference>
<feature type="domain" description="Cyclic nucleotide-binding" evidence="14">
    <location>
        <begin position="369"/>
        <end position="488"/>
    </location>
</feature>
<evidence type="ECO:0000256" key="13">
    <source>
        <dbReference type="RuleBase" id="RU369015"/>
    </source>
</evidence>
<evidence type="ECO:0000256" key="6">
    <source>
        <dbReference type="ARBA" id="ARBA00022826"/>
    </source>
</evidence>
<comment type="similarity">
    <text evidence="2 13">Belongs to the potassium channel family. Plant (TC 1.A.1.4) subfamily.</text>
</comment>
<accession>A0A6P5GIY2</accession>
<reference evidence="16" key="1">
    <citation type="journal article" date="2015" name="Nat. Genet.">
        <title>The pineapple genome and the evolution of CAM photosynthesis.</title>
        <authorList>
            <person name="Ming R."/>
            <person name="VanBuren R."/>
            <person name="Wai C.M."/>
            <person name="Tang H."/>
            <person name="Schatz M.C."/>
            <person name="Bowers J.E."/>
            <person name="Lyons E."/>
            <person name="Wang M.L."/>
            <person name="Chen J."/>
            <person name="Biggers E."/>
            <person name="Zhang J."/>
            <person name="Huang L."/>
            <person name="Zhang L."/>
            <person name="Miao W."/>
            <person name="Zhang J."/>
            <person name="Ye Z."/>
            <person name="Miao C."/>
            <person name="Lin Z."/>
            <person name="Wang H."/>
            <person name="Zhou H."/>
            <person name="Yim W.C."/>
            <person name="Priest H.D."/>
            <person name="Zheng C."/>
            <person name="Woodhouse M."/>
            <person name="Edger P.P."/>
            <person name="Guyot R."/>
            <person name="Guo H.B."/>
            <person name="Guo H."/>
            <person name="Zheng G."/>
            <person name="Singh R."/>
            <person name="Sharma A."/>
            <person name="Min X."/>
            <person name="Zheng Y."/>
            <person name="Lee H."/>
            <person name="Gurtowski J."/>
            <person name="Sedlazeck F.J."/>
            <person name="Harkess A."/>
            <person name="McKain M.R."/>
            <person name="Liao Z."/>
            <person name="Fang J."/>
            <person name="Liu J."/>
            <person name="Zhang X."/>
            <person name="Zhang Q."/>
            <person name="Hu W."/>
            <person name="Qin Y."/>
            <person name="Wang K."/>
            <person name="Chen L.Y."/>
            <person name="Shirley N."/>
            <person name="Lin Y.R."/>
            <person name="Liu L.Y."/>
            <person name="Hernandez A.G."/>
            <person name="Wright C.L."/>
            <person name="Bulone V."/>
            <person name="Tuskan G.A."/>
            <person name="Heath K."/>
            <person name="Zee F."/>
            <person name="Moore P.H."/>
            <person name="Sunkar R."/>
            <person name="Leebens-Mack J.H."/>
            <person name="Mockler T."/>
            <person name="Bennetzen J.L."/>
            <person name="Freeling M."/>
            <person name="Sankoff D."/>
            <person name="Paterson A.H."/>
            <person name="Zhu X."/>
            <person name="Yang X."/>
            <person name="Smith J.A."/>
            <person name="Cushman J.C."/>
            <person name="Paull R.E."/>
            <person name="Yu Q."/>
        </authorList>
    </citation>
    <scope>NUCLEOTIDE SEQUENCE [LARGE SCALE GENOMIC DNA]</scope>
    <source>
        <strain evidence="16">cv. F153</strain>
    </source>
</reference>
<evidence type="ECO:0000256" key="3">
    <source>
        <dbReference type="ARBA" id="ARBA00022448"/>
    </source>
</evidence>
<dbReference type="InterPro" id="IPR018490">
    <property type="entry name" value="cNMP-bd_dom_sf"/>
</dbReference>
<dbReference type="FunFam" id="1.10.287.70:FF:000123">
    <property type="entry name" value="Potassium channel KAT3"/>
    <property type="match status" value="1"/>
</dbReference>
<dbReference type="Gene3D" id="1.10.287.70">
    <property type="match status" value="1"/>
</dbReference>
<evidence type="ECO:0000259" key="14">
    <source>
        <dbReference type="PROSITE" id="PS50042"/>
    </source>
</evidence>
<dbReference type="OrthoDB" id="426293at2759"/>
<dbReference type="Pfam" id="PF11834">
    <property type="entry name" value="KHA"/>
    <property type="match status" value="1"/>
</dbReference>
<evidence type="ECO:0000256" key="8">
    <source>
        <dbReference type="ARBA" id="ARBA00022958"/>
    </source>
</evidence>
<proteinExistence type="inferred from homology"/>
<name>A0A6P5GIY2_ANACO</name>
<dbReference type="SMART" id="SM00100">
    <property type="entry name" value="cNMP"/>
    <property type="match status" value="1"/>
</dbReference>
<reference evidence="17" key="2">
    <citation type="submission" date="2025-08" db="UniProtKB">
        <authorList>
            <consortium name="RefSeq"/>
        </authorList>
    </citation>
    <scope>IDENTIFICATION</scope>
    <source>
        <tissue evidence="17">Leaf</tissue>
    </source>
</reference>
<evidence type="ECO:0000313" key="16">
    <source>
        <dbReference type="Proteomes" id="UP000515123"/>
    </source>
</evidence>
<keyword evidence="12 13" id="KW-0407">Ion channel</keyword>
<dbReference type="SUPFAM" id="SSF81324">
    <property type="entry name" value="Voltage-gated potassium channels"/>
    <property type="match status" value="1"/>
</dbReference>
<gene>
    <name evidence="17" type="primary">LOC109721871</name>
</gene>
<dbReference type="PROSITE" id="PS50042">
    <property type="entry name" value="CNMP_BINDING_3"/>
    <property type="match status" value="1"/>
</dbReference>